<name>A0AAW6G6W1_BACUN</name>
<dbReference type="RefSeq" id="WP_250249384.1">
    <property type="nucleotide sequence ID" value="NZ_CALNHV010000003.1"/>
</dbReference>
<keyword evidence="1" id="KW-0732">Signal</keyword>
<reference evidence="2" key="1">
    <citation type="submission" date="2022-10" db="EMBL/GenBank/DDBJ databases">
        <title>Human gut microbiome strain richness.</title>
        <authorList>
            <person name="Chen-Liaw A."/>
        </authorList>
    </citation>
    <scope>NUCLEOTIDE SEQUENCE</scope>
    <source>
        <strain evidence="2">BSD2780061687st1_G10_BSD2780061687b_171204</strain>
    </source>
</reference>
<protein>
    <recommendedName>
        <fullName evidence="4">PKD domain-containing protein</fullName>
    </recommendedName>
</protein>
<feature type="signal peptide" evidence="1">
    <location>
        <begin position="1"/>
        <end position="20"/>
    </location>
</feature>
<proteinExistence type="predicted"/>
<dbReference type="PROSITE" id="PS51257">
    <property type="entry name" value="PROKAR_LIPOPROTEIN"/>
    <property type="match status" value="1"/>
</dbReference>
<accession>A0AAW6G6W1</accession>
<evidence type="ECO:0000313" key="2">
    <source>
        <dbReference type="EMBL" id="MDC1853735.1"/>
    </source>
</evidence>
<gene>
    <name evidence="2" type="ORF">POZ22_02860</name>
</gene>
<comment type="caution">
    <text evidence="2">The sequence shown here is derived from an EMBL/GenBank/DDBJ whole genome shotgun (WGS) entry which is preliminary data.</text>
</comment>
<feature type="chain" id="PRO_5043566150" description="PKD domain-containing protein" evidence="1">
    <location>
        <begin position="21"/>
        <end position="256"/>
    </location>
</feature>
<evidence type="ECO:0000313" key="3">
    <source>
        <dbReference type="Proteomes" id="UP001214113"/>
    </source>
</evidence>
<dbReference type="EMBL" id="JAQNSB010000003">
    <property type="protein sequence ID" value="MDC1853735.1"/>
    <property type="molecule type" value="Genomic_DNA"/>
</dbReference>
<evidence type="ECO:0008006" key="4">
    <source>
        <dbReference type="Google" id="ProtNLM"/>
    </source>
</evidence>
<dbReference type="AlphaFoldDB" id="A0AAW6G6W1"/>
<sequence>MKNRYKSTFAWLGAMLLLVACTPDNPELGNIIPQSELNFSITQNPEKDNIIYLENKTAGIIPYWDWGIGYSNKQKDTIQIRFAGEYEIKFHAFDNGGSQFTSEKVTVSKNDEDYFKDPVWNLLTNGSEGKTWVWNNDIPACYGNGSAGSVVPEWWQVSYAEVVSNGWEVGEMVFDLNGAQNFGKTLDNGTIEKGFFNLDVDKKQLTILNANILQGAAYADDGAAGSYYVITKLTEAEMTLARQGDGWQNTWVFKAK</sequence>
<evidence type="ECO:0000256" key="1">
    <source>
        <dbReference type="SAM" id="SignalP"/>
    </source>
</evidence>
<organism evidence="2 3">
    <name type="scientific">Bacteroides uniformis</name>
    <dbReference type="NCBI Taxonomy" id="820"/>
    <lineage>
        <taxon>Bacteria</taxon>
        <taxon>Pseudomonadati</taxon>
        <taxon>Bacteroidota</taxon>
        <taxon>Bacteroidia</taxon>
        <taxon>Bacteroidales</taxon>
        <taxon>Bacteroidaceae</taxon>
        <taxon>Bacteroides</taxon>
    </lineage>
</organism>
<dbReference type="Proteomes" id="UP001214113">
    <property type="component" value="Unassembled WGS sequence"/>
</dbReference>